<dbReference type="PANTHER" id="PTHR24321:SF8">
    <property type="entry name" value="ESTRADIOL 17-BETA-DEHYDROGENASE 8-RELATED"/>
    <property type="match status" value="1"/>
</dbReference>
<evidence type="ECO:0000313" key="4">
    <source>
        <dbReference type="Proteomes" id="UP001519287"/>
    </source>
</evidence>
<dbReference type="EMBL" id="JAGGLB010000047">
    <property type="protein sequence ID" value="MBP1996293.1"/>
    <property type="molecule type" value="Genomic_DNA"/>
</dbReference>
<dbReference type="InterPro" id="IPR036291">
    <property type="entry name" value="NAD(P)-bd_dom_sf"/>
</dbReference>
<gene>
    <name evidence="3" type="ORF">J2Z66_007939</name>
</gene>
<reference evidence="3 4" key="1">
    <citation type="submission" date="2021-03" db="EMBL/GenBank/DDBJ databases">
        <title>Genomic Encyclopedia of Type Strains, Phase IV (KMG-IV): sequencing the most valuable type-strain genomes for metagenomic binning, comparative biology and taxonomic classification.</title>
        <authorList>
            <person name="Goeker M."/>
        </authorList>
    </citation>
    <scope>NUCLEOTIDE SEQUENCE [LARGE SCALE GENOMIC DNA]</scope>
    <source>
        <strain evidence="3 4">DSM 26048</strain>
    </source>
</reference>
<dbReference type="CDD" id="cd05233">
    <property type="entry name" value="SDR_c"/>
    <property type="match status" value="1"/>
</dbReference>
<dbReference type="EC" id="1.1.1.385" evidence="3"/>
<evidence type="ECO:0000256" key="2">
    <source>
        <dbReference type="ARBA" id="ARBA00023002"/>
    </source>
</evidence>
<organism evidence="3 4">
    <name type="scientific">Paenibacillus eucommiae</name>
    <dbReference type="NCBI Taxonomy" id="1355755"/>
    <lineage>
        <taxon>Bacteria</taxon>
        <taxon>Bacillati</taxon>
        <taxon>Bacillota</taxon>
        <taxon>Bacilli</taxon>
        <taxon>Bacillales</taxon>
        <taxon>Paenibacillaceae</taxon>
        <taxon>Paenibacillus</taxon>
    </lineage>
</organism>
<evidence type="ECO:0000256" key="1">
    <source>
        <dbReference type="ARBA" id="ARBA00006484"/>
    </source>
</evidence>
<dbReference type="Gene3D" id="3.40.50.720">
    <property type="entry name" value="NAD(P)-binding Rossmann-like Domain"/>
    <property type="match status" value="1"/>
</dbReference>
<name>A0ABS4J8X0_9BACL</name>
<dbReference type="Pfam" id="PF13561">
    <property type="entry name" value="adh_short_C2"/>
    <property type="match status" value="1"/>
</dbReference>
<evidence type="ECO:0000313" key="3">
    <source>
        <dbReference type="EMBL" id="MBP1996293.1"/>
    </source>
</evidence>
<dbReference type="PANTHER" id="PTHR24321">
    <property type="entry name" value="DEHYDROGENASES, SHORT CHAIN"/>
    <property type="match status" value="1"/>
</dbReference>
<sequence length="254" mass="27602">MRGLQGKVAVVTGGAQGLGEAIACRLSVEGVTVWILDLAEEGKDIAVNIQHHTNHKVYFEQIDISDEIQVQAVFKKIQEHSSSLDILVNNAAVFVFKGVEATVEEWKQITDINIVGTSLITKYALPLLCKKVQGSIVNISSISGYVGQAHYATYNATKFAIRGLTKCWAIDLAPYSIRVNTVCPGYIWTKAFDSYCMKFGLDVQLENERVSGLHILGRQGRPEEVAAAVAFLASDDATFITGADLMVDGGYTAL</sequence>
<dbReference type="SUPFAM" id="SSF51735">
    <property type="entry name" value="NAD(P)-binding Rossmann-fold domains"/>
    <property type="match status" value="1"/>
</dbReference>
<dbReference type="RefSeq" id="WP_209978578.1">
    <property type="nucleotide sequence ID" value="NZ_JAGGLB010000047.1"/>
</dbReference>
<dbReference type="Proteomes" id="UP001519287">
    <property type="component" value="Unassembled WGS sequence"/>
</dbReference>
<proteinExistence type="inferred from homology"/>
<dbReference type="GO" id="GO:0016491">
    <property type="term" value="F:oxidoreductase activity"/>
    <property type="evidence" value="ECO:0007669"/>
    <property type="project" value="UniProtKB-KW"/>
</dbReference>
<dbReference type="InterPro" id="IPR020904">
    <property type="entry name" value="Sc_DH/Rdtase_CS"/>
</dbReference>
<dbReference type="PROSITE" id="PS00061">
    <property type="entry name" value="ADH_SHORT"/>
    <property type="match status" value="1"/>
</dbReference>
<dbReference type="InterPro" id="IPR002347">
    <property type="entry name" value="SDR_fam"/>
</dbReference>
<keyword evidence="4" id="KW-1185">Reference proteome</keyword>
<keyword evidence="2 3" id="KW-0560">Oxidoreductase</keyword>
<comment type="caution">
    <text evidence="3">The sequence shown here is derived from an EMBL/GenBank/DDBJ whole genome shotgun (WGS) entry which is preliminary data.</text>
</comment>
<protein>
    <submittedName>
        <fullName evidence="3">Dihydroanticapsin dehydrogenase</fullName>
        <ecNumber evidence="3">1.1.1.385</ecNumber>
    </submittedName>
</protein>
<dbReference type="PRINTS" id="PR00080">
    <property type="entry name" value="SDRFAMILY"/>
</dbReference>
<dbReference type="PRINTS" id="PR00081">
    <property type="entry name" value="GDHRDH"/>
</dbReference>
<accession>A0ABS4J8X0</accession>
<comment type="similarity">
    <text evidence="1">Belongs to the short-chain dehydrogenases/reductases (SDR) family.</text>
</comment>